<evidence type="ECO:0000313" key="3">
    <source>
        <dbReference type="Proteomes" id="UP000292447"/>
    </source>
</evidence>
<evidence type="ECO:0000256" key="1">
    <source>
        <dbReference type="SAM" id="MobiDB-lite"/>
    </source>
</evidence>
<protein>
    <submittedName>
        <fullName evidence="2">Uncharacterized protein</fullName>
    </submittedName>
</protein>
<evidence type="ECO:0000313" key="2">
    <source>
        <dbReference type="EMBL" id="QBM87906.1"/>
    </source>
</evidence>
<organism evidence="2 3">
    <name type="scientific">Metschnikowia aff. pulcherrima</name>
    <dbReference type="NCBI Taxonomy" id="2163413"/>
    <lineage>
        <taxon>Eukaryota</taxon>
        <taxon>Fungi</taxon>
        <taxon>Dikarya</taxon>
        <taxon>Ascomycota</taxon>
        <taxon>Saccharomycotina</taxon>
        <taxon>Pichiomycetes</taxon>
        <taxon>Metschnikowiaceae</taxon>
        <taxon>Metschnikowia</taxon>
    </lineage>
</organism>
<feature type="compositionally biased region" description="Basic and acidic residues" evidence="1">
    <location>
        <begin position="16"/>
        <end position="29"/>
    </location>
</feature>
<feature type="compositionally biased region" description="Acidic residues" evidence="1">
    <location>
        <begin position="49"/>
        <end position="64"/>
    </location>
</feature>
<sequence length="251" mass="28621">MDSETASVDMLTGDTKNNHPEAITAHEDSLQSMPPEQVDNEASKNAESGDNEEKESLDVDDDNSLDPKTVDGFTDYNQIYELLQARFNKSYALSQKLFVTEKTQRQTLYHYKRRVNALLDVLRDIEGDAAANIDEPLNIDHDRLTLLVTWHPELKECLQPALDISDGSMKPSQIPLKRSYGVNLAVDEMIPELPNDELDTIELNPQDTDMWIRRHFLHLVVSKFRPAEIRAKGVREYVDPLAFGARKKKRS</sequence>
<dbReference type="AlphaFoldDB" id="A0A4P6XNV2"/>
<proteinExistence type="predicted"/>
<name>A0A4P6XNV2_9ASCO</name>
<keyword evidence="3" id="KW-1185">Reference proteome</keyword>
<accession>A0A4P6XNV2</accession>
<dbReference type="Proteomes" id="UP000292447">
    <property type="component" value="Chromosome II"/>
</dbReference>
<dbReference type="EMBL" id="CP034457">
    <property type="protein sequence ID" value="QBM87906.1"/>
    <property type="molecule type" value="Genomic_DNA"/>
</dbReference>
<gene>
    <name evidence="2" type="ORF">METSCH_B11200</name>
</gene>
<reference evidence="3" key="1">
    <citation type="submission" date="2019-03" db="EMBL/GenBank/DDBJ databases">
        <title>Snf2 controls pulcherriminic acid biosynthesis and connects pigmentation and antifungal activity of the yeast Metschnikowia pulcherrima.</title>
        <authorList>
            <person name="Gore-Lloyd D."/>
            <person name="Sumann I."/>
            <person name="Brachmann A.O."/>
            <person name="Schneeberger K."/>
            <person name="Ortiz-Merino R.A."/>
            <person name="Moreno-Beltran M."/>
            <person name="Schlaefli M."/>
            <person name="Kirner P."/>
            <person name="Santos Kron A."/>
            <person name="Wolfe K.H."/>
            <person name="Piel J."/>
            <person name="Ahrens C.H."/>
            <person name="Henk D."/>
            <person name="Freimoser F.M."/>
        </authorList>
    </citation>
    <scope>NUCLEOTIDE SEQUENCE [LARGE SCALE GENOMIC DNA]</scope>
    <source>
        <strain evidence="3">APC 1.2</strain>
    </source>
</reference>
<feature type="region of interest" description="Disordered" evidence="1">
    <location>
        <begin position="1"/>
        <end position="66"/>
    </location>
</feature>